<evidence type="ECO:0000313" key="1">
    <source>
        <dbReference type="EMBL" id="CAB1414247.1"/>
    </source>
</evidence>
<dbReference type="Proteomes" id="UP001153269">
    <property type="component" value="Unassembled WGS sequence"/>
</dbReference>
<comment type="caution">
    <text evidence="1">The sequence shown here is derived from an EMBL/GenBank/DDBJ whole genome shotgun (WGS) entry which is preliminary data.</text>
</comment>
<name>A0A9N7TJK2_PLEPL</name>
<organism evidence="1 2">
    <name type="scientific">Pleuronectes platessa</name>
    <name type="common">European plaice</name>
    <dbReference type="NCBI Taxonomy" id="8262"/>
    <lineage>
        <taxon>Eukaryota</taxon>
        <taxon>Metazoa</taxon>
        <taxon>Chordata</taxon>
        <taxon>Craniata</taxon>
        <taxon>Vertebrata</taxon>
        <taxon>Euteleostomi</taxon>
        <taxon>Actinopterygii</taxon>
        <taxon>Neopterygii</taxon>
        <taxon>Teleostei</taxon>
        <taxon>Neoteleostei</taxon>
        <taxon>Acanthomorphata</taxon>
        <taxon>Carangaria</taxon>
        <taxon>Pleuronectiformes</taxon>
        <taxon>Pleuronectoidei</taxon>
        <taxon>Pleuronectidae</taxon>
        <taxon>Pleuronectes</taxon>
    </lineage>
</organism>
<dbReference type="AlphaFoldDB" id="A0A9N7TJK2"/>
<reference evidence="1" key="1">
    <citation type="submission" date="2020-03" db="EMBL/GenBank/DDBJ databases">
        <authorList>
            <person name="Weist P."/>
        </authorList>
    </citation>
    <scope>NUCLEOTIDE SEQUENCE</scope>
</reference>
<gene>
    <name evidence="1" type="ORF">PLEPLA_LOCUS1955</name>
</gene>
<keyword evidence="2" id="KW-1185">Reference proteome</keyword>
<proteinExistence type="predicted"/>
<protein>
    <submittedName>
        <fullName evidence="1">Uncharacterized protein</fullName>
    </submittedName>
</protein>
<dbReference type="EMBL" id="CADEAL010000094">
    <property type="protein sequence ID" value="CAB1414247.1"/>
    <property type="molecule type" value="Genomic_DNA"/>
</dbReference>
<sequence length="313" mass="33539">MEKSPMERNPFEHSLCVDGEVSLKHSFVQPASEQTLLQVTLHEAKQELKGDIQNLSGRLSVLESQVSEILRLLSVKRRLSLPPTSSPKARVKAQDSVAASSRAHAQLPLRWISDVYQCIECEWSRSSVFPLRSSTHLMNEWNNRNNGERDEAAVLPPPLTSVPVWPVNSTAVVHRPDTVLSYATVPRGQTKTSCLPVLQGPFEGIPVFSKVVLHLGQTIASFSISSLSRPAPSPWHPCHATPCPQSGPSFALVLAVGTAGLGSPLLAAPKTRPRTFEDLGGWAAKPLSVFQFPLGKKGGSGGGSGGVDVGLGG</sequence>
<accession>A0A9N7TJK2</accession>
<evidence type="ECO:0000313" key="2">
    <source>
        <dbReference type="Proteomes" id="UP001153269"/>
    </source>
</evidence>